<dbReference type="InterPro" id="IPR006680">
    <property type="entry name" value="Amidohydro-rel"/>
</dbReference>
<evidence type="ECO:0000259" key="3">
    <source>
        <dbReference type="Pfam" id="PF01979"/>
    </source>
</evidence>
<sequence length="460" mass="48561">MSGGDLLLVNARLVFAEGEEVHGGLTCRDGVITTVFAGDPPPGSFDGEVLDAGGRPVLPGLIDPHVQLYPADDYAHYATETGSAALGGVTTIIKMHRDLEGYPDDAFAAEVAGAERRAHVDFCFHVAVMTDAQIAAIGHYAEALEVSSFKLFMAYKGEEGRRIGIQGVDDGQLHDAFRAVAAAGGVALVHCENQDLAQRALDAVRAAGEDGLRAFERSRPAIVEAEAVRRAAFLAAEAGCELYVVHVTSRHSLGHLAALKAGGARLHLETEPHYLTETADTPAGTLAKVIPPIREQADADALWDALASGALDTIGSDHVAATRARKKGSVWDAQLAFPGIATILPVLLSEGVHRRGLPLSRIASVTSTAPARIFGLRAKGELRPGRDADLVVVDLDAVRTVDAADLGSTSDFSIYEGRELRGWPVATVSRGRVVMRDGELTGPEGWGRFVRRPARTGAAA</sequence>
<name>A0A5B8U5J3_9ACTN</name>
<dbReference type="GO" id="GO:0005829">
    <property type="term" value="C:cytosol"/>
    <property type="evidence" value="ECO:0007669"/>
    <property type="project" value="TreeGrafter"/>
</dbReference>
<dbReference type="SUPFAM" id="SSF51338">
    <property type="entry name" value="Composite domain of metallo-dependent hydrolases"/>
    <property type="match status" value="1"/>
</dbReference>
<gene>
    <name evidence="4" type="ORF">FSW04_12765</name>
</gene>
<dbReference type="AlphaFoldDB" id="A0A5B8U5J3"/>
<protein>
    <submittedName>
        <fullName evidence="4">Amidohydrolase family protein</fullName>
    </submittedName>
</protein>
<dbReference type="PANTHER" id="PTHR11647:SF1">
    <property type="entry name" value="COLLAPSIN RESPONSE MEDIATOR PROTEIN"/>
    <property type="match status" value="1"/>
</dbReference>
<feature type="domain" description="Amidohydrolase-related" evidence="3">
    <location>
        <begin position="57"/>
        <end position="434"/>
    </location>
</feature>
<accession>A0A5B8U5J3</accession>
<proteinExistence type="inferred from homology"/>
<dbReference type="EMBL" id="CP042430">
    <property type="protein sequence ID" value="QEC48353.1"/>
    <property type="molecule type" value="Genomic_DNA"/>
</dbReference>
<dbReference type="Pfam" id="PF01979">
    <property type="entry name" value="Amidohydro_1"/>
    <property type="match status" value="1"/>
</dbReference>
<dbReference type="PANTHER" id="PTHR11647">
    <property type="entry name" value="HYDRANTOINASE/DIHYDROPYRIMIDINASE FAMILY MEMBER"/>
    <property type="match status" value="1"/>
</dbReference>
<dbReference type="InterPro" id="IPR032466">
    <property type="entry name" value="Metal_Hydrolase"/>
</dbReference>
<dbReference type="Gene3D" id="3.20.20.140">
    <property type="entry name" value="Metal-dependent hydrolases"/>
    <property type="match status" value="1"/>
</dbReference>
<keyword evidence="5" id="KW-1185">Reference proteome</keyword>
<dbReference type="InterPro" id="IPR011059">
    <property type="entry name" value="Metal-dep_hydrolase_composite"/>
</dbReference>
<dbReference type="RefSeq" id="WP_146919793.1">
    <property type="nucleotide sequence ID" value="NZ_CP042430.1"/>
</dbReference>
<dbReference type="Proteomes" id="UP000321805">
    <property type="component" value="Chromosome"/>
</dbReference>
<comment type="cofactor">
    <cofactor evidence="1">
        <name>Zn(2+)</name>
        <dbReference type="ChEBI" id="CHEBI:29105"/>
    </cofactor>
</comment>
<dbReference type="KEGG" id="bsol:FSW04_12765"/>
<evidence type="ECO:0000256" key="2">
    <source>
        <dbReference type="ARBA" id="ARBA00008829"/>
    </source>
</evidence>
<dbReference type="OrthoDB" id="9803027at2"/>
<evidence type="ECO:0000313" key="4">
    <source>
        <dbReference type="EMBL" id="QEC48353.1"/>
    </source>
</evidence>
<organism evidence="4 5">
    <name type="scientific">Baekduia soli</name>
    <dbReference type="NCBI Taxonomy" id="496014"/>
    <lineage>
        <taxon>Bacteria</taxon>
        <taxon>Bacillati</taxon>
        <taxon>Actinomycetota</taxon>
        <taxon>Thermoleophilia</taxon>
        <taxon>Solirubrobacterales</taxon>
        <taxon>Baekduiaceae</taxon>
        <taxon>Baekduia</taxon>
    </lineage>
</organism>
<comment type="similarity">
    <text evidence="2">Belongs to the metallo-dependent hydrolases superfamily. Hydantoinase/dihydropyrimidinase family.</text>
</comment>
<evidence type="ECO:0000256" key="1">
    <source>
        <dbReference type="ARBA" id="ARBA00001947"/>
    </source>
</evidence>
<dbReference type="FunFam" id="3.20.20.140:FF:000174">
    <property type="entry name" value="Dihydropyrimidinase-related protein 2"/>
    <property type="match status" value="1"/>
</dbReference>
<evidence type="ECO:0000313" key="5">
    <source>
        <dbReference type="Proteomes" id="UP000321805"/>
    </source>
</evidence>
<dbReference type="SUPFAM" id="SSF51556">
    <property type="entry name" value="Metallo-dependent hydrolases"/>
    <property type="match status" value="1"/>
</dbReference>
<dbReference type="Gene3D" id="2.30.40.10">
    <property type="entry name" value="Urease, subunit C, domain 1"/>
    <property type="match status" value="1"/>
</dbReference>
<dbReference type="InterPro" id="IPR050378">
    <property type="entry name" value="Metallo-dep_Hydrolases_sf"/>
</dbReference>
<keyword evidence="4" id="KW-0378">Hydrolase</keyword>
<reference evidence="4 5" key="1">
    <citation type="journal article" date="2018" name="J. Microbiol.">
        <title>Baekduia soli gen. nov., sp. nov., a novel bacterium isolated from the soil of Baekdu Mountain and proposal of a novel family name, Baekduiaceae fam. nov.</title>
        <authorList>
            <person name="An D.S."/>
            <person name="Siddiqi M.Z."/>
            <person name="Kim K.H."/>
            <person name="Yu H.S."/>
            <person name="Im W.T."/>
        </authorList>
    </citation>
    <scope>NUCLEOTIDE SEQUENCE [LARGE SCALE GENOMIC DNA]</scope>
    <source>
        <strain evidence="4 5">BR7-21</strain>
    </source>
</reference>
<dbReference type="GO" id="GO:0016812">
    <property type="term" value="F:hydrolase activity, acting on carbon-nitrogen (but not peptide) bonds, in cyclic amides"/>
    <property type="evidence" value="ECO:0007669"/>
    <property type="project" value="TreeGrafter"/>
</dbReference>